<dbReference type="Gene3D" id="3.40.50.300">
    <property type="entry name" value="P-loop containing nucleotide triphosphate hydrolases"/>
    <property type="match status" value="2"/>
</dbReference>
<evidence type="ECO:0000259" key="4">
    <source>
        <dbReference type="Pfam" id="PF13087"/>
    </source>
</evidence>
<dbReference type="InterPro" id="IPR041679">
    <property type="entry name" value="DNA2/NAM7-like_C"/>
</dbReference>
<organism evidence="5 6">
    <name type="scientific">Candidatus Mediterraneibacter faecipullorum</name>
    <dbReference type="NCBI Taxonomy" id="2838670"/>
    <lineage>
        <taxon>Bacteria</taxon>
        <taxon>Bacillati</taxon>
        <taxon>Bacillota</taxon>
        <taxon>Clostridia</taxon>
        <taxon>Lachnospirales</taxon>
        <taxon>Lachnospiraceae</taxon>
        <taxon>Mediterraneibacter</taxon>
    </lineage>
</organism>
<evidence type="ECO:0000313" key="5">
    <source>
        <dbReference type="EMBL" id="HJC34887.1"/>
    </source>
</evidence>
<proteinExistence type="predicted"/>
<dbReference type="InterPro" id="IPR027417">
    <property type="entry name" value="P-loop_NTPase"/>
</dbReference>
<dbReference type="PANTHER" id="PTHR10887">
    <property type="entry name" value="DNA2/NAM7 HELICASE FAMILY"/>
    <property type="match status" value="1"/>
</dbReference>
<dbReference type="Pfam" id="PF13087">
    <property type="entry name" value="AAA_12"/>
    <property type="match status" value="1"/>
</dbReference>
<dbReference type="Pfam" id="PF13086">
    <property type="entry name" value="AAA_11"/>
    <property type="match status" value="1"/>
</dbReference>
<evidence type="ECO:0000259" key="2">
    <source>
        <dbReference type="Pfam" id="PF10881"/>
    </source>
</evidence>
<feature type="domain" description="DUF2726" evidence="2">
    <location>
        <begin position="899"/>
        <end position="1008"/>
    </location>
</feature>
<protein>
    <submittedName>
        <fullName evidence="5">DUF2726 domain-containing protein</fullName>
    </submittedName>
</protein>
<dbReference type="AlphaFoldDB" id="A0A9D2STR3"/>
<feature type="domain" description="DNA2/NAM7 helicase helicase" evidence="3">
    <location>
        <begin position="347"/>
        <end position="657"/>
    </location>
</feature>
<dbReference type="Gene3D" id="3.40.960.10">
    <property type="entry name" value="VSR Endonuclease"/>
    <property type="match status" value="1"/>
</dbReference>
<reference evidence="5" key="1">
    <citation type="journal article" date="2021" name="PeerJ">
        <title>Extensive microbial diversity within the chicken gut microbiome revealed by metagenomics and culture.</title>
        <authorList>
            <person name="Gilroy R."/>
            <person name="Ravi A."/>
            <person name="Getino M."/>
            <person name="Pursley I."/>
            <person name="Horton D.L."/>
            <person name="Alikhan N.F."/>
            <person name="Baker D."/>
            <person name="Gharbi K."/>
            <person name="Hall N."/>
            <person name="Watson M."/>
            <person name="Adriaenssens E.M."/>
            <person name="Foster-Nyarko E."/>
            <person name="Jarju S."/>
            <person name="Secka A."/>
            <person name="Antonio M."/>
            <person name="Oren A."/>
            <person name="Chaudhuri R.R."/>
            <person name="La Ragione R."/>
            <person name="Hildebrand F."/>
            <person name="Pallen M.J."/>
        </authorList>
    </citation>
    <scope>NUCLEOTIDE SEQUENCE</scope>
    <source>
        <strain evidence="5">ChiW19-954</strain>
    </source>
</reference>
<dbReference type="EMBL" id="DWWO01000120">
    <property type="protein sequence ID" value="HJC34887.1"/>
    <property type="molecule type" value="Genomic_DNA"/>
</dbReference>
<dbReference type="InterPro" id="IPR041677">
    <property type="entry name" value="DNA2/NAM7_AAA_11"/>
</dbReference>
<name>A0A9D2STR3_9FIRM</name>
<dbReference type="InterPro" id="IPR047187">
    <property type="entry name" value="SF1_C_Upf1"/>
</dbReference>
<dbReference type="InterPro" id="IPR024402">
    <property type="entry name" value="DUF2726"/>
</dbReference>
<dbReference type="Pfam" id="PF10881">
    <property type="entry name" value="DUF2726"/>
    <property type="match status" value="1"/>
</dbReference>
<feature type="coiled-coil region" evidence="1">
    <location>
        <begin position="461"/>
        <end position="488"/>
    </location>
</feature>
<dbReference type="CDD" id="cd18808">
    <property type="entry name" value="SF1_C_Upf1"/>
    <property type="match status" value="1"/>
</dbReference>
<evidence type="ECO:0000313" key="6">
    <source>
        <dbReference type="Proteomes" id="UP000823890"/>
    </source>
</evidence>
<sequence length="1026" mass="119474">MNHIAQSIFRAIHEGKWVSIEYRNQNEETTNYWIAVNGINVKNRTLSVEGFHLVKHTIGEFKVIYLDSILSASVVEASYCKIRPELVRDIEEHPEKYEPLFGQPVNLKILNYLADCSRLDTELYECDYALIKKLDGGSFRGRELFLNDGQFSELVQQFQRESSRQREHKAGGSQNGGAAHAGNHKWQYRQLALNELSIPVRGRKPGKEALYVMAYRRLNLDVRRRTLRADDEVTVCREFTVGGEQESIRKYMDPADYDLLNDFDKNRELIKDRITAYNRLSQGVDDRPYIIALARNIKVDLNNEYQWIAKSLEEGEETWPIKAFFGKMTARPVRRREYPLALLEKKVNLDQLLAIHNAIKYPVTYVQGPPGTGKSYTIINTIITAFFNEKTVLLASYNNHPIDTVVDDLKGMEYKNGIRIPFPVIRLGNAELTKAALKEMRELYEDLGKWKVFEGTLDKNRDEKTARAKRLTKLLREYEETLNLREKKEAIECLMNTNRHLTFQADLQGRQLAEVDRELDTIGEITNEQALALLDDDEKEFRKYLHFTSIRYLKRMAEPKNEDLRNILEMEDEDEQVKAFNQYIGDPESLKRFLRIFPVVATTCISAHKLGTPQPYFDMTIMDEASQCNTAMSLVPILRGKNLMLVGDPQQLSPVILLDEKDNAILRQRYRVPDEYDYAKNSIYKAFLANDAVSEEILLRHHYRCCPAIISFNNKKYYNNKLIIENKKNPETPLVCIDVADNRTDYKNTAPEEAERILEYVRKYQDKKIGVITPFANQREYISRRLEEENIKNVSCGTVHAFQGDQQDIILFSTALTDQTSDKTYNWLKNNRELINVATSRAIEKLVLVTSMKNLERLHQDSERDDMYELAQYIRKKGEYEVTPDEVNSRALGIKPYSTQTEEAFLVSLNHALDNILNNGRRCKVRKEVAISQVFQENLSHDSLFYNGRFDFVIYEQEYGGKELPILAIELDGMEHQDDELVKKRDREKANICRAHGFELIRVENSYARRYYYIKGILEEYFKRIR</sequence>
<feature type="domain" description="DNA2/NAM7 helicase-like C-terminal" evidence="4">
    <location>
        <begin position="682"/>
        <end position="852"/>
    </location>
</feature>
<dbReference type="Proteomes" id="UP000823890">
    <property type="component" value="Unassembled WGS sequence"/>
</dbReference>
<accession>A0A9D2STR3</accession>
<evidence type="ECO:0000256" key="1">
    <source>
        <dbReference type="SAM" id="Coils"/>
    </source>
</evidence>
<comment type="caution">
    <text evidence="5">The sequence shown here is derived from an EMBL/GenBank/DDBJ whole genome shotgun (WGS) entry which is preliminary data.</text>
</comment>
<gene>
    <name evidence="5" type="ORF">H9758_09915</name>
</gene>
<keyword evidence="1" id="KW-0175">Coiled coil</keyword>
<reference evidence="5" key="2">
    <citation type="submission" date="2021-04" db="EMBL/GenBank/DDBJ databases">
        <authorList>
            <person name="Gilroy R."/>
        </authorList>
    </citation>
    <scope>NUCLEOTIDE SEQUENCE</scope>
    <source>
        <strain evidence="5">ChiW19-954</strain>
    </source>
</reference>
<dbReference type="CDD" id="cd17934">
    <property type="entry name" value="DEXXQc_Upf1-like"/>
    <property type="match status" value="1"/>
</dbReference>
<dbReference type="SUPFAM" id="SSF52540">
    <property type="entry name" value="P-loop containing nucleoside triphosphate hydrolases"/>
    <property type="match status" value="1"/>
</dbReference>
<dbReference type="InterPro" id="IPR045055">
    <property type="entry name" value="DNA2/NAM7-like"/>
</dbReference>
<dbReference type="GO" id="GO:0004386">
    <property type="term" value="F:helicase activity"/>
    <property type="evidence" value="ECO:0007669"/>
    <property type="project" value="InterPro"/>
</dbReference>
<evidence type="ECO:0000259" key="3">
    <source>
        <dbReference type="Pfam" id="PF13086"/>
    </source>
</evidence>
<dbReference type="PANTHER" id="PTHR10887:SF495">
    <property type="entry name" value="HELICASE SENATAXIN ISOFORM X1-RELATED"/>
    <property type="match status" value="1"/>
</dbReference>